<organism evidence="1 2">
    <name type="scientific">Mesorhizobium waimense</name>
    <dbReference type="NCBI Taxonomy" id="1300307"/>
    <lineage>
        <taxon>Bacteria</taxon>
        <taxon>Pseudomonadati</taxon>
        <taxon>Pseudomonadota</taxon>
        <taxon>Alphaproteobacteria</taxon>
        <taxon>Hyphomicrobiales</taxon>
        <taxon>Phyllobacteriaceae</taxon>
        <taxon>Mesorhizobium</taxon>
    </lineage>
</organism>
<keyword evidence="2" id="KW-1185">Reference proteome</keyword>
<dbReference type="EMBL" id="QZWZ01000056">
    <property type="protein sequence ID" value="RJT28124.1"/>
    <property type="molecule type" value="Genomic_DNA"/>
</dbReference>
<protein>
    <submittedName>
        <fullName evidence="1">Uncharacterized protein</fullName>
    </submittedName>
</protein>
<evidence type="ECO:0000313" key="1">
    <source>
        <dbReference type="EMBL" id="RJT28124.1"/>
    </source>
</evidence>
<proteinExistence type="predicted"/>
<accession>A0A3A5K7A4</accession>
<reference evidence="1 2" key="1">
    <citation type="submission" date="2018-09" db="EMBL/GenBank/DDBJ databases">
        <title>Mesorhizobium carmichaelinearum sp. nov. isolated from Carmichaelinea spp. root nodules in New Zealand.</title>
        <authorList>
            <person name="De Meyer S.E."/>
        </authorList>
    </citation>
    <scope>NUCLEOTIDE SEQUENCE [LARGE SCALE GENOMIC DNA]</scope>
    <source>
        <strain evidence="1 2">ICMP19557</strain>
    </source>
</reference>
<dbReference type="RefSeq" id="WP_147377769.1">
    <property type="nucleotide sequence ID" value="NZ_QZWZ01000056.1"/>
</dbReference>
<dbReference type="OrthoDB" id="9993760at2"/>
<evidence type="ECO:0000313" key="2">
    <source>
        <dbReference type="Proteomes" id="UP000272706"/>
    </source>
</evidence>
<sequence>MEIDRITQESIEAGMPENAAHAARASLRRKYVELVNAAEVDISRGMPLLMDATETERLFSIAQTAALQAAGAKDQLDELTDRIFRALAAFVSRGLAEQADRREALRVVRN</sequence>
<dbReference type="Proteomes" id="UP000272706">
    <property type="component" value="Unassembled WGS sequence"/>
</dbReference>
<name>A0A3A5K7A4_9HYPH</name>
<dbReference type="AlphaFoldDB" id="A0A3A5K7A4"/>
<comment type="caution">
    <text evidence="1">The sequence shown here is derived from an EMBL/GenBank/DDBJ whole genome shotgun (WGS) entry which is preliminary data.</text>
</comment>
<gene>
    <name evidence="1" type="ORF">D3227_35095</name>
</gene>